<dbReference type="SUPFAM" id="SSF56784">
    <property type="entry name" value="HAD-like"/>
    <property type="match status" value="1"/>
</dbReference>
<dbReference type="Pfam" id="PF12710">
    <property type="entry name" value="HAD"/>
    <property type="match status" value="1"/>
</dbReference>
<proteinExistence type="predicted"/>
<evidence type="ECO:0000313" key="2">
    <source>
        <dbReference type="Proteomes" id="UP000823877"/>
    </source>
</evidence>
<reference evidence="1" key="1">
    <citation type="journal article" date="2021" name="PeerJ">
        <title>Extensive microbial diversity within the chicken gut microbiome revealed by metagenomics and culture.</title>
        <authorList>
            <person name="Gilroy R."/>
            <person name="Ravi A."/>
            <person name="Getino M."/>
            <person name="Pursley I."/>
            <person name="Horton D.L."/>
            <person name="Alikhan N.F."/>
            <person name="Baker D."/>
            <person name="Gharbi K."/>
            <person name="Hall N."/>
            <person name="Watson M."/>
            <person name="Adriaenssens E.M."/>
            <person name="Foster-Nyarko E."/>
            <person name="Jarju S."/>
            <person name="Secka A."/>
            <person name="Antonio M."/>
            <person name="Oren A."/>
            <person name="Chaudhuri R.R."/>
            <person name="La Ragione R."/>
            <person name="Hildebrand F."/>
            <person name="Pallen M.J."/>
        </authorList>
    </citation>
    <scope>NUCLEOTIDE SEQUENCE</scope>
    <source>
        <strain evidence="1">CHK188-16595</strain>
    </source>
</reference>
<organism evidence="1 2">
    <name type="scientific">Candidatus Eubacterium faecale</name>
    <dbReference type="NCBI Taxonomy" id="2838568"/>
    <lineage>
        <taxon>Bacteria</taxon>
        <taxon>Bacillati</taxon>
        <taxon>Bacillota</taxon>
        <taxon>Clostridia</taxon>
        <taxon>Eubacteriales</taxon>
        <taxon>Eubacteriaceae</taxon>
        <taxon>Eubacterium</taxon>
    </lineage>
</organism>
<sequence length="186" mass="21892">MRVFDFDNTIYRGESVFDFYLFSLRYNPRAAKLIFTVLSYVLKYKTGRMTIEQLKTGCAKYAHDYIASFPDPEKMVVSFWNSHMKKIKKWYAPQQDDIIMTASFNVIMDEICKRLGVSRCVCSVINKDTLEVEYLNFSKNKKDKFMEMFGDTEIDEFYTDNISDMPMAEIAKSAYLVRGNKIKRIK</sequence>
<dbReference type="InterPro" id="IPR023214">
    <property type="entry name" value="HAD_sf"/>
</dbReference>
<dbReference type="Proteomes" id="UP000823877">
    <property type="component" value="Unassembled WGS sequence"/>
</dbReference>
<dbReference type="EMBL" id="DWXN01000006">
    <property type="protein sequence ID" value="HJB74676.1"/>
    <property type="molecule type" value="Genomic_DNA"/>
</dbReference>
<gene>
    <name evidence="1" type="ORF">IAA37_03265</name>
</gene>
<dbReference type="Gene3D" id="1.20.1440.100">
    <property type="entry name" value="SG protein - dephosphorylation function"/>
    <property type="match status" value="1"/>
</dbReference>
<accession>A0A9D2MH61</accession>
<name>A0A9D2MH61_9FIRM</name>
<protein>
    <submittedName>
        <fullName evidence="1">Haloacid dehalogenase-like hydrolase</fullName>
    </submittedName>
</protein>
<evidence type="ECO:0000313" key="1">
    <source>
        <dbReference type="EMBL" id="HJB74676.1"/>
    </source>
</evidence>
<reference evidence="1" key="2">
    <citation type="submission" date="2021-04" db="EMBL/GenBank/DDBJ databases">
        <authorList>
            <person name="Gilroy R."/>
        </authorList>
    </citation>
    <scope>NUCLEOTIDE SEQUENCE</scope>
    <source>
        <strain evidence="1">CHK188-16595</strain>
    </source>
</reference>
<keyword evidence="1" id="KW-0378">Hydrolase</keyword>
<dbReference type="Gene3D" id="3.40.50.1000">
    <property type="entry name" value="HAD superfamily/HAD-like"/>
    <property type="match status" value="1"/>
</dbReference>
<comment type="caution">
    <text evidence="1">The sequence shown here is derived from an EMBL/GenBank/DDBJ whole genome shotgun (WGS) entry which is preliminary data.</text>
</comment>
<dbReference type="InterPro" id="IPR036412">
    <property type="entry name" value="HAD-like_sf"/>
</dbReference>
<dbReference type="AlphaFoldDB" id="A0A9D2MH61"/>
<dbReference type="GO" id="GO:0016787">
    <property type="term" value="F:hydrolase activity"/>
    <property type="evidence" value="ECO:0007669"/>
    <property type="project" value="UniProtKB-KW"/>
</dbReference>